<dbReference type="HAMAP" id="MF_00445">
    <property type="entry name" value="NDH1_NuoN_1"/>
    <property type="match status" value="1"/>
</dbReference>
<evidence type="ECO:0000259" key="7">
    <source>
        <dbReference type="Pfam" id="PF00361"/>
    </source>
</evidence>
<dbReference type="GO" id="GO:0005886">
    <property type="term" value="C:plasma membrane"/>
    <property type="evidence" value="ECO:0007669"/>
    <property type="project" value="UniProtKB-SubCell"/>
</dbReference>
<gene>
    <name evidence="5" type="primary">nuoN</name>
    <name evidence="8" type="ORF">C7S18_08930</name>
</gene>
<accession>A0A2P1PR66</accession>
<feature type="transmembrane region" description="Helical" evidence="5">
    <location>
        <begin position="104"/>
        <end position="121"/>
    </location>
</feature>
<evidence type="ECO:0000256" key="3">
    <source>
        <dbReference type="ARBA" id="ARBA00022989"/>
    </source>
</evidence>
<comment type="subcellular location">
    <subcellularLocation>
        <location evidence="5">Cell membrane</location>
        <topology evidence="5">Multi-pass membrane protein</topology>
    </subcellularLocation>
    <subcellularLocation>
        <location evidence="1">Endomembrane system</location>
        <topology evidence="1">Multi-pass membrane protein</topology>
    </subcellularLocation>
    <subcellularLocation>
        <location evidence="6">Membrane</location>
        <topology evidence="6">Multi-pass membrane protein</topology>
    </subcellularLocation>
</comment>
<dbReference type="NCBIfam" id="TIGR01770">
    <property type="entry name" value="NDH_I_N"/>
    <property type="match status" value="1"/>
</dbReference>
<feature type="transmembrane region" description="Helical" evidence="5">
    <location>
        <begin position="6"/>
        <end position="27"/>
    </location>
</feature>
<reference evidence="8 9" key="1">
    <citation type="submission" date="2018-03" db="EMBL/GenBank/DDBJ databases">
        <title>Ahniella affigens gen. nov., sp. nov., a gammaproteobacterium isolated from sandy soil near a stream.</title>
        <authorList>
            <person name="Ko Y."/>
            <person name="Kim J.-H."/>
        </authorList>
    </citation>
    <scope>NUCLEOTIDE SEQUENCE [LARGE SCALE GENOMIC DNA]</scope>
    <source>
        <strain evidence="8 9">D13</strain>
    </source>
</reference>
<feature type="transmembrane region" description="Helical" evidence="5">
    <location>
        <begin position="238"/>
        <end position="258"/>
    </location>
</feature>
<proteinExistence type="inferred from homology"/>
<feature type="transmembrane region" description="Helical" evidence="5">
    <location>
        <begin position="403"/>
        <end position="425"/>
    </location>
</feature>
<protein>
    <recommendedName>
        <fullName evidence="5">NADH-quinone oxidoreductase subunit N</fullName>
        <ecNumber evidence="5">7.1.1.-</ecNumber>
    </recommendedName>
    <alternativeName>
        <fullName evidence="5">NADH dehydrogenase I subunit N</fullName>
    </alternativeName>
    <alternativeName>
        <fullName evidence="5">NDH-1 subunit N</fullName>
    </alternativeName>
</protein>
<dbReference type="NCBIfam" id="NF004442">
    <property type="entry name" value="PRK05777.1-5"/>
    <property type="match status" value="1"/>
</dbReference>
<feature type="transmembrane region" description="Helical" evidence="5">
    <location>
        <begin position="72"/>
        <end position="92"/>
    </location>
</feature>
<feature type="transmembrane region" description="Helical" evidence="5">
    <location>
        <begin position="199"/>
        <end position="217"/>
    </location>
</feature>
<keyword evidence="5" id="KW-1278">Translocase</keyword>
<evidence type="ECO:0000256" key="1">
    <source>
        <dbReference type="ARBA" id="ARBA00004127"/>
    </source>
</evidence>
<comment type="subunit">
    <text evidence="5">NDH-1 is composed of 14 different subunits. Subunits NuoA, H, J, K, L, M, N constitute the membrane sector of the complex.</text>
</comment>
<feature type="transmembrane region" description="Helical" evidence="5">
    <location>
        <begin position="298"/>
        <end position="320"/>
    </location>
</feature>
<dbReference type="GO" id="GO:0048038">
    <property type="term" value="F:quinone binding"/>
    <property type="evidence" value="ECO:0007669"/>
    <property type="project" value="UniProtKB-KW"/>
</dbReference>
<name>A0A2P1PR66_9GAMM</name>
<evidence type="ECO:0000313" key="8">
    <source>
        <dbReference type="EMBL" id="AVP97308.1"/>
    </source>
</evidence>
<keyword evidence="4 5" id="KW-0472">Membrane</keyword>
<feature type="domain" description="NADH:quinone oxidoreductase/Mrp antiporter transmembrane" evidence="7">
    <location>
        <begin position="123"/>
        <end position="411"/>
    </location>
</feature>
<dbReference type="KEGG" id="xba:C7S18_08930"/>
<keyword evidence="5" id="KW-0520">NAD</keyword>
<feature type="transmembrane region" description="Helical" evidence="5">
    <location>
        <begin position="368"/>
        <end position="391"/>
    </location>
</feature>
<comment type="similarity">
    <text evidence="5">Belongs to the complex I subunit 2 family.</text>
</comment>
<keyword evidence="5" id="KW-0874">Quinone</keyword>
<dbReference type="InterPro" id="IPR010096">
    <property type="entry name" value="NADH-Q_OxRdtase_suN/2"/>
</dbReference>
<keyword evidence="2 5" id="KW-0812">Transmembrane</keyword>
<dbReference type="GO" id="GO:0008137">
    <property type="term" value="F:NADH dehydrogenase (ubiquinone) activity"/>
    <property type="evidence" value="ECO:0007669"/>
    <property type="project" value="InterPro"/>
</dbReference>
<dbReference type="OrthoDB" id="9768329at2"/>
<feature type="transmembrane region" description="Helical" evidence="5">
    <location>
        <begin position="326"/>
        <end position="347"/>
    </location>
</feature>
<keyword evidence="5" id="KW-1003">Cell membrane</keyword>
<dbReference type="AlphaFoldDB" id="A0A2P1PR66"/>
<dbReference type="PANTHER" id="PTHR22773">
    <property type="entry name" value="NADH DEHYDROGENASE"/>
    <property type="match status" value="1"/>
</dbReference>
<evidence type="ECO:0000313" key="9">
    <source>
        <dbReference type="Proteomes" id="UP000241074"/>
    </source>
</evidence>
<dbReference type="Pfam" id="PF00361">
    <property type="entry name" value="Proton_antipo_M"/>
    <property type="match status" value="1"/>
</dbReference>
<feature type="transmembrane region" description="Helical" evidence="5">
    <location>
        <begin position="34"/>
        <end position="52"/>
    </location>
</feature>
<evidence type="ECO:0000256" key="4">
    <source>
        <dbReference type="ARBA" id="ARBA00023136"/>
    </source>
</evidence>
<dbReference type="EMBL" id="CP027860">
    <property type="protein sequence ID" value="AVP97308.1"/>
    <property type="molecule type" value="Genomic_DNA"/>
</dbReference>
<feature type="transmembrane region" description="Helical" evidence="5">
    <location>
        <begin position="446"/>
        <end position="465"/>
    </location>
</feature>
<dbReference type="GO" id="GO:0050136">
    <property type="term" value="F:NADH dehydrogenase (quinone) (non-electrogenic) activity"/>
    <property type="evidence" value="ECO:0007669"/>
    <property type="project" value="UniProtKB-UniRule"/>
</dbReference>
<comment type="function">
    <text evidence="5">NDH-1 shuttles electrons from NADH, via FMN and iron-sulfur (Fe-S) centers, to quinones in the respiratory chain. The immediate electron acceptor for the enzyme in this species is believed to be ubiquinone. Couples the redox reaction to proton translocation (for every two electrons transferred, four hydrogen ions are translocated across the cytoplasmic membrane), and thus conserves the redox energy in a proton gradient.</text>
</comment>
<keyword evidence="9" id="KW-1185">Reference proteome</keyword>
<reference evidence="8 9" key="2">
    <citation type="submission" date="2018-03" db="EMBL/GenBank/DDBJ databases">
        <authorList>
            <person name="Keele B.F."/>
        </authorList>
    </citation>
    <scope>NUCLEOTIDE SEQUENCE [LARGE SCALE GENOMIC DNA]</scope>
    <source>
        <strain evidence="8 9">D13</strain>
    </source>
</reference>
<feature type="transmembrane region" description="Helical" evidence="5">
    <location>
        <begin position="158"/>
        <end position="179"/>
    </location>
</feature>
<evidence type="ECO:0000256" key="6">
    <source>
        <dbReference type="RuleBase" id="RU000320"/>
    </source>
</evidence>
<dbReference type="Proteomes" id="UP000241074">
    <property type="component" value="Chromosome"/>
</dbReference>
<dbReference type="InterPro" id="IPR001750">
    <property type="entry name" value="ND/Mrp_TM"/>
</dbReference>
<feature type="transmembrane region" description="Helical" evidence="5">
    <location>
        <begin position="127"/>
        <end position="146"/>
    </location>
</feature>
<dbReference type="EC" id="7.1.1.-" evidence="5"/>
<organism evidence="8 9">
    <name type="scientific">Ahniella affigens</name>
    <dbReference type="NCBI Taxonomy" id="2021234"/>
    <lineage>
        <taxon>Bacteria</taxon>
        <taxon>Pseudomonadati</taxon>
        <taxon>Pseudomonadota</taxon>
        <taxon>Gammaproteobacteria</taxon>
        <taxon>Lysobacterales</taxon>
        <taxon>Rhodanobacteraceae</taxon>
        <taxon>Ahniella</taxon>
    </lineage>
</organism>
<sequence length="480" mass="51202">MLDFWAILPEAFLALSACILLLADLYIPKDKKAATHYLSLLVLVITAVLVWRNGQDASLFGSAFSGMFVRDGVATIAKFFILVSSSLVLVYAKPSLEMRGLMTGEYYLLILFSVLGMMLMASSGSMLTIYLGLELLALCSYALVALDRDNGLASEAAMKYFVLGAMASGMLLYGMSMVYGATGTLDLTGIRGAINSNMLHPTLVLFGIVFIVIGIAFKFGTAPFHMWVPDVYQGAPTAVALFVGSAPKIAAFAMAYRLLENALGNASQHWANMLAVLSLLSLILGNLIAIAQTNFKRMLAYSTVSHVGFLVLGLIGGGVVGFSASLFYAIGYAITAAAAFGLIVLMSRSGFEAENIEDFAGLNSRNSWYAFLVLVVMGSLAGVPGFIGFLIKLEVLMAAINGKFLWLALIAGAFAVVGAFYYLRVIKVVYFDAPKSDAALVVPNDWVFRTVLGLNVLALIGLGLFGGPLLSWCQRAVAGI</sequence>
<dbReference type="GO" id="GO:0042773">
    <property type="term" value="P:ATP synthesis coupled electron transport"/>
    <property type="evidence" value="ECO:0007669"/>
    <property type="project" value="InterPro"/>
</dbReference>
<dbReference type="GO" id="GO:0012505">
    <property type="term" value="C:endomembrane system"/>
    <property type="evidence" value="ECO:0007669"/>
    <property type="project" value="UniProtKB-SubCell"/>
</dbReference>
<feature type="transmembrane region" description="Helical" evidence="5">
    <location>
        <begin position="270"/>
        <end position="291"/>
    </location>
</feature>
<keyword evidence="5" id="KW-0813">Transport</keyword>
<comment type="catalytic activity">
    <reaction evidence="5">
        <text>a quinone + NADH + 5 H(+)(in) = a quinol + NAD(+) + 4 H(+)(out)</text>
        <dbReference type="Rhea" id="RHEA:57888"/>
        <dbReference type="ChEBI" id="CHEBI:15378"/>
        <dbReference type="ChEBI" id="CHEBI:24646"/>
        <dbReference type="ChEBI" id="CHEBI:57540"/>
        <dbReference type="ChEBI" id="CHEBI:57945"/>
        <dbReference type="ChEBI" id="CHEBI:132124"/>
    </reaction>
</comment>
<keyword evidence="5" id="KW-0830">Ubiquinone</keyword>
<evidence type="ECO:0000256" key="2">
    <source>
        <dbReference type="ARBA" id="ARBA00022692"/>
    </source>
</evidence>
<keyword evidence="3 5" id="KW-1133">Transmembrane helix</keyword>
<evidence type="ECO:0000256" key="5">
    <source>
        <dbReference type="HAMAP-Rule" id="MF_00445"/>
    </source>
</evidence>